<evidence type="ECO:0000259" key="4">
    <source>
        <dbReference type="Pfam" id="PF13815"/>
    </source>
</evidence>
<dbReference type="GO" id="GO:0008270">
    <property type="term" value="F:zinc ion binding"/>
    <property type="evidence" value="ECO:0007669"/>
    <property type="project" value="UniProtKB-KW"/>
</dbReference>
<dbReference type="Pfam" id="PF13815">
    <property type="entry name" value="Dzip-like_N"/>
    <property type="match status" value="1"/>
</dbReference>
<feature type="compositionally biased region" description="Basic and acidic residues" evidence="3">
    <location>
        <begin position="542"/>
        <end position="556"/>
    </location>
</feature>
<feature type="coiled-coil region" evidence="2">
    <location>
        <begin position="148"/>
        <end position="182"/>
    </location>
</feature>
<sequence>MKPLTRRASGRREANHKEKQKQNKAAEKEEEDDDDDAERSTSSRNEAVFQPRARTKRVDWRKLGSVDPAALSRLCDVAELQAHLSYVTFCDAEAEFGVGSTSGGGGGWNQTGTAGGPGGLKALLKLFRLAQLGLEYLLRTQDALATGLDDLAANCRRLQADKDRLLDERQRLQTELMEKSSAQHPACTECFERSKLAVTQQEASSTRGFTEMILPELQALRRDLDGLRATVAAPTPTPPPVPCRECVERRSSAATSSFDPEHFRHLLSTELEMKLSRLLSAKMEQKPSTSICGDGCSKIQSVATDLREQMGELLSCEIGRVQKLVSDQHKWWTEKLGERDAELVGDVRKEMQKKIEETRFTVDNPVYGRMEQVLQQVLTCQQHQEAMLKQQEADLRLLNANKRLVVSPPPPPPAQLPVDDSLTSSRQNLTRSYEEIGWGDHHQQQQSDVSPILPHPSSSTSVSTAGVEGEQEKSKVEKEEEDDGRREERKGKGGRKVASIFKSIRRSLRFRSQSSPSLKSNPHHSGTNPPKAFATSTPRKNKKEEERIRRRLDDGDELVGHWWERDDRVNVGSKRLLNMAQWARSASTLSLPQPEASHATQAAKFKDGSATIPRSGKKTVSFLDDQERDRKSSQHEEEAEDVEEEEEEEEEEMGGDSEEDDESVARVSMQPSCSNSSAPFATIRPVPTPRSVVIKGTASSMTSWDSDD</sequence>
<feature type="compositionally biased region" description="Polar residues" evidence="3">
    <location>
        <begin position="510"/>
        <end position="538"/>
    </location>
</feature>
<feature type="domain" description="Cilium assembly protein DZIP1 N-terminal" evidence="4">
    <location>
        <begin position="49"/>
        <end position="177"/>
    </location>
</feature>
<dbReference type="GO" id="GO:0036064">
    <property type="term" value="C:ciliary basal body"/>
    <property type="evidence" value="ECO:0007669"/>
    <property type="project" value="TreeGrafter"/>
</dbReference>
<keyword evidence="6" id="KW-1185">Reference proteome</keyword>
<feature type="compositionally biased region" description="Basic and acidic residues" evidence="3">
    <location>
        <begin position="470"/>
        <end position="491"/>
    </location>
</feature>
<proteinExistence type="predicted"/>
<evidence type="ECO:0000256" key="3">
    <source>
        <dbReference type="SAM" id="MobiDB-lite"/>
    </source>
</evidence>
<feature type="region of interest" description="Disordered" evidence="3">
    <location>
        <begin position="1"/>
        <end position="50"/>
    </location>
</feature>
<dbReference type="OrthoDB" id="515971at2759"/>
<reference evidence="5" key="1">
    <citation type="submission" date="2020-11" db="EMBL/GenBank/DDBJ databases">
        <authorList>
            <person name="Tran Van P."/>
        </authorList>
    </citation>
    <scope>NUCLEOTIDE SEQUENCE</scope>
</reference>
<dbReference type="EMBL" id="OA882240">
    <property type="protein sequence ID" value="CAD7274095.1"/>
    <property type="molecule type" value="Genomic_DNA"/>
</dbReference>
<keyword evidence="1 2" id="KW-0175">Coiled coil</keyword>
<feature type="compositionally biased region" description="Acidic residues" evidence="3">
    <location>
        <begin position="28"/>
        <end position="37"/>
    </location>
</feature>
<feature type="region of interest" description="Disordered" evidence="3">
    <location>
        <begin position="439"/>
        <end position="556"/>
    </location>
</feature>
<feature type="compositionally biased region" description="Polar residues" evidence="3">
    <location>
        <begin position="697"/>
        <end position="708"/>
    </location>
</feature>
<gene>
    <name evidence="5" type="ORF">NMOB1V02_LOCUS1950</name>
</gene>
<dbReference type="Proteomes" id="UP000678499">
    <property type="component" value="Unassembled WGS sequence"/>
</dbReference>
<protein>
    <recommendedName>
        <fullName evidence="4">Cilium assembly protein DZIP1 N-terminal domain-containing protein</fullName>
    </recommendedName>
</protein>
<dbReference type="GO" id="GO:0005737">
    <property type="term" value="C:cytoplasm"/>
    <property type="evidence" value="ECO:0007669"/>
    <property type="project" value="UniProtKB-SubCell"/>
</dbReference>
<feature type="compositionally biased region" description="Basic and acidic residues" evidence="3">
    <location>
        <begin position="10"/>
        <end position="27"/>
    </location>
</feature>
<dbReference type="InterPro" id="IPR032714">
    <property type="entry name" value="DZIP1_N"/>
</dbReference>
<dbReference type="AlphaFoldDB" id="A0A7R9BF48"/>
<feature type="compositionally biased region" description="Polar residues" evidence="3">
    <location>
        <begin position="669"/>
        <end position="679"/>
    </location>
</feature>
<dbReference type="InterPro" id="IPR051241">
    <property type="entry name" value="DZIP_RILPL"/>
</dbReference>
<feature type="region of interest" description="Disordered" evidence="3">
    <location>
        <begin position="403"/>
        <end position="424"/>
    </location>
</feature>
<feature type="region of interest" description="Disordered" evidence="3">
    <location>
        <begin position="584"/>
        <end position="708"/>
    </location>
</feature>
<feature type="compositionally biased region" description="Acidic residues" evidence="3">
    <location>
        <begin position="637"/>
        <end position="662"/>
    </location>
</feature>
<accession>A0A7R9BF48</accession>
<dbReference type="GO" id="GO:0060271">
    <property type="term" value="P:cilium assembly"/>
    <property type="evidence" value="ECO:0007669"/>
    <property type="project" value="TreeGrafter"/>
</dbReference>
<organism evidence="5">
    <name type="scientific">Notodromas monacha</name>
    <dbReference type="NCBI Taxonomy" id="399045"/>
    <lineage>
        <taxon>Eukaryota</taxon>
        <taxon>Metazoa</taxon>
        <taxon>Ecdysozoa</taxon>
        <taxon>Arthropoda</taxon>
        <taxon>Crustacea</taxon>
        <taxon>Oligostraca</taxon>
        <taxon>Ostracoda</taxon>
        <taxon>Podocopa</taxon>
        <taxon>Podocopida</taxon>
        <taxon>Cypridocopina</taxon>
        <taxon>Cypridoidea</taxon>
        <taxon>Cyprididae</taxon>
        <taxon>Notodromas</taxon>
    </lineage>
</organism>
<dbReference type="EMBL" id="CAJPEX010000203">
    <property type="protein sequence ID" value="CAG0914247.1"/>
    <property type="molecule type" value="Genomic_DNA"/>
</dbReference>
<dbReference type="PANTHER" id="PTHR21502:SF3">
    <property type="entry name" value="CILIUM ASSEMBLY PROTEIN DZIP1L"/>
    <property type="match status" value="1"/>
</dbReference>
<evidence type="ECO:0000256" key="1">
    <source>
        <dbReference type="ARBA" id="ARBA00023054"/>
    </source>
</evidence>
<feature type="compositionally biased region" description="Basic and acidic residues" evidence="3">
    <location>
        <begin position="625"/>
        <end position="636"/>
    </location>
</feature>
<evidence type="ECO:0000313" key="5">
    <source>
        <dbReference type="EMBL" id="CAD7274095.1"/>
    </source>
</evidence>
<name>A0A7R9BF48_9CRUS</name>
<dbReference type="PANTHER" id="PTHR21502">
    <property type="entry name" value="ZINC FINGER PROTEIN DZIP1"/>
    <property type="match status" value="1"/>
</dbReference>
<evidence type="ECO:0000313" key="6">
    <source>
        <dbReference type="Proteomes" id="UP000678499"/>
    </source>
</evidence>
<evidence type="ECO:0000256" key="2">
    <source>
        <dbReference type="SAM" id="Coils"/>
    </source>
</evidence>